<feature type="transmembrane region" description="Helical" evidence="1">
    <location>
        <begin position="6"/>
        <end position="24"/>
    </location>
</feature>
<dbReference type="AlphaFoldDB" id="A0A9X1MP73"/>
<keyword evidence="1" id="KW-0472">Membrane</keyword>
<evidence type="ECO:0000313" key="3">
    <source>
        <dbReference type="Proteomes" id="UP001139103"/>
    </source>
</evidence>
<accession>A0A9X1MP73</accession>
<name>A0A9X1MP73_9BACT</name>
<keyword evidence="1" id="KW-1133">Transmembrane helix</keyword>
<dbReference type="Proteomes" id="UP001139103">
    <property type="component" value="Unassembled WGS sequence"/>
</dbReference>
<evidence type="ECO:0000256" key="1">
    <source>
        <dbReference type="SAM" id="Phobius"/>
    </source>
</evidence>
<keyword evidence="3" id="KW-1185">Reference proteome</keyword>
<protein>
    <submittedName>
        <fullName evidence="2">Uncharacterized protein</fullName>
    </submittedName>
</protein>
<sequence>MTLIVTLIVLNIPVYWVFGWALFLKSEDEPASFWEITWKILCGMSGPVRKEIMTEIAPESGGEFMTRVLFYAASIAAVGGEYYLLTKYVWPVE</sequence>
<organism evidence="2 3">
    <name type="scientific">Blastopirellula sediminis</name>
    <dbReference type="NCBI Taxonomy" id="2894196"/>
    <lineage>
        <taxon>Bacteria</taxon>
        <taxon>Pseudomonadati</taxon>
        <taxon>Planctomycetota</taxon>
        <taxon>Planctomycetia</taxon>
        <taxon>Pirellulales</taxon>
        <taxon>Pirellulaceae</taxon>
        <taxon>Blastopirellula</taxon>
    </lineage>
</organism>
<reference evidence="2" key="1">
    <citation type="submission" date="2021-11" db="EMBL/GenBank/DDBJ databases">
        <title>Genome sequence.</title>
        <authorList>
            <person name="Sun Q."/>
        </authorList>
    </citation>
    <scope>NUCLEOTIDE SEQUENCE</scope>
    <source>
        <strain evidence="2">JC732</strain>
    </source>
</reference>
<dbReference type="RefSeq" id="WP_230222508.1">
    <property type="nucleotide sequence ID" value="NZ_JAJKFT010000010.1"/>
</dbReference>
<gene>
    <name evidence="2" type="ORF">LOC68_21370</name>
</gene>
<evidence type="ECO:0000313" key="2">
    <source>
        <dbReference type="EMBL" id="MCC9630948.1"/>
    </source>
</evidence>
<proteinExistence type="predicted"/>
<dbReference type="EMBL" id="JAJKFT010000010">
    <property type="protein sequence ID" value="MCC9630948.1"/>
    <property type="molecule type" value="Genomic_DNA"/>
</dbReference>
<comment type="caution">
    <text evidence="2">The sequence shown here is derived from an EMBL/GenBank/DDBJ whole genome shotgun (WGS) entry which is preliminary data.</text>
</comment>
<feature type="transmembrane region" description="Helical" evidence="1">
    <location>
        <begin position="68"/>
        <end position="85"/>
    </location>
</feature>
<keyword evidence="1" id="KW-0812">Transmembrane</keyword>